<comment type="caution">
    <text evidence="2">The sequence shown here is derived from an EMBL/GenBank/DDBJ whole genome shotgun (WGS) entry which is preliminary data.</text>
</comment>
<organism evidence="2 3">
    <name type="scientific">Pontibacillus halophilus JSM 076056 = DSM 19796</name>
    <dbReference type="NCBI Taxonomy" id="1385510"/>
    <lineage>
        <taxon>Bacteria</taxon>
        <taxon>Bacillati</taxon>
        <taxon>Bacillota</taxon>
        <taxon>Bacilli</taxon>
        <taxon>Bacillales</taxon>
        <taxon>Bacillaceae</taxon>
        <taxon>Pontibacillus</taxon>
    </lineage>
</organism>
<proteinExistence type="predicted"/>
<evidence type="ECO:0000256" key="1">
    <source>
        <dbReference type="SAM" id="Phobius"/>
    </source>
</evidence>
<name>A0A0A5I4K0_9BACI</name>
<reference evidence="2 3" key="1">
    <citation type="submission" date="2013-08" db="EMBL/GenBank/DDBJ databases">
        <authorList>
            <person name="Huang J."/>
            <person name="Wang G."/>
        </authorList>
    </citation>
    <scope>NUCLEOTIDE SEQUENCE [LARGE SCALE GENOMIC DNA]</scope>
    <source>
        <strain evidence="2 3">JSM 076056</strain>
    </source>
</reference>
<sequence length="117" mass="13271">MKLQRRTVVTIVACAFILTLLTPLLDGTEVKSAEGYQLYQQRASQGEVRLGYPFGYIEMGPTRLTPPYPYRIGFEYEAARSVDIFVLLINVAVYSLLFSIATSIGQRLVQRFSTQER</sequence>
<dbReference type="EMBL" id="AVPE01000013">
    <property type="protein sequence ID" value="KGX90752.1"/>
    <property type="molecule type" value="Genomic_DNA"/>
</dbReference>
<dbReference type="eggNOG" id="ENOG502ZH96">
    <property type="taxonomic scope" value="Bacteria"/>
</dbReference>
<dbReference type="RefSeq" id="WP_026801135.1">
    <property type="nucleotide sequence ID" value="NZ_AULI01000013.1"/>
</dbReference>
<keyword evidence="1" id="KW-0472">Membrane</keyword>
<protein>
    <submittedName>
        <fullName evidence="2">Uncharacterized protein</fullName>
    </submittedName>
</protein>
<accession>A0A0A5I4K0</accession>
<keyword evidence="1" id="KW-0812">Transmembrane</keyword>
<dbReference type="Proteomes" id="UP000030528">
    <property type="component" value="Unassembled WGS sequence"/>
</dbReference>
<keyword evidence="3" id="KW-1185">Reference proteome</keyword>
<evidence type="ECO:0000313" key="2">
    <source>
        <dbReference type="EMBL" id="KGX90752.1"/>
    </source>
</evidence>
<gene>
    <name evidence="2" type="ORF">N781_06345</name>
</gene>
<keyword evidence="1" id="KW-1133">Transmembrane helix</keyword>
<feature type="transmembrane region" description="Helical" evidence="1">
    <location>
        <begin position="84"/>
        <end position="104"/>
    </location>
</feature>
<evidence type="ECO:0000313" key="3">
    <source>
        <dbReference type="Proteomes" id="UP000030528"/>
    </source>
</evidence>
<dbReference type="OrthoDB" id="9991425at2"/>
<dbReference type="AlphaFoldDB" id="A0A0A5I4K0"/>